<dbReference type="PATRIC" id="fig|92706.3.peg.97"/>
<reference evidence="2 3" key="1">
    <citation type="submission" date="2015-04" db="EMBL/GenBank/DDBJ databases">
        <title>Complete Genome Sequence of Brevibacterium flavum ATCC 15168.</title>
        <authorList>
            <person name="Ahn J."/>
            <person name="Park G."/>
            <person name="Jeon W."/>
            <person name="Jang Y."/>
            <person name="Jang M."/>
            <person name="Lee H."/>
            <person name="Lee H."/>
        </authorList>
    </citation>
    <scope>NUCLEOTIDE SEQUENCE [LARGE SCALE GENOMIC DNA]</scope>
    <source>
        <strain evidence="2 3">ATCC 15168</strain>
    </source>
</reference>
<evidence type="ECO:0000313" key="3">
    <source>
        <dbReference type="Proteomes" id="UP000034037"/>
    </source>
</evidence>
<dbReference type="EMBL" id="CP011309">
    <property type="protein sequence ID" value="AKF26143.1"/>
    <property type="molecule type" value="Genomic_DNA"/>
</dbReference>
<evidence type="ECO:0000313" key="2">
    <source>
        <dbReference type="EMBL" id="AKF26143.1"/>
    </source>
</evidence>
<accession>A0A0F6Z3U6</accession>
<feature type="transmembrane region" description="Helical" evidence="1">
    <location>
        <begin position="77"/>
        <end position="94"/>
    </location>
</feature>
<proteinExistence type="predicted"/>
<name>A0A0F6Z3U6_9CORY</name>
<dbReference type="AlphaFoldDB" id="A0A0F6Z3U6"/>
<dbReference type="Proteomes" id="UP000034037">
    <property type="component" value="Chromosome"/>
</dbReference>
<dbReference type="HOGENOM" id="CLU_119494_0_0_11"/>
<sequence length="143" mass="14531">MSISNAILRGVSGAYILQSGYGKLGLPNEAAAGIQGLAATGIPAVADMDSDTFGKFVAYSELGIGGALLAPFIPSRLAGLGLGAFSAGLLAIYFRNPAMTQDDGIRPSQDGTGLSKDLFLAAIAGALVFAPAKKRKKAKNKSK</sequence>
<keyword evidence="1" id="KW-1133">Transmembrane helix</keyword>
<protein>
    <submittedName>
        <fullName evidence="2">Membrane protein</fullName>
    </submittedName>
</protein>
<evidence type="ECO:0000256" key="1">
    <source>
        <dbReference type="SAM" id="Phobius"/>
    </source>
</evidence>
<dbReference type="RefSeq" id="WP_003855420.1">
    <property type="nucleotide sequence ID" value="NZ_CP011309.1"/>
</dbReference>
<gene>
    <name evidence="2" type="ORF">YH66_00490</name>
</gene>
<keyword evidence="1" id="KW-0472">Membrane</keyword>
<keyword evidence="1" id="KW-0812">Transmembrane</keyword>
<keyword evidence="3" id="KW-1185">Reference proteome</keyword>
<organism evidence="2 3">
    <name type="scientific">[Brevibacterium] flavum</name>
    <dbReference type="NCBI Taxonomy" id="92706"/>
    <lineage>
        <taxon>Bacteria</taxon>
        <taxon>Bacillati</taxon>
        <taxon>Actinomycetota</taxon>
        <taxon>Actinomycetes</taxon>
        <taxon>Mycobacteriales</taxon>
        <taxon>Corynebacteriaceae</taxon>
        <taxon>Corynebacterium</taxon>
    </lineage>
</organism>